<reference evidence="12 13" key="1">
    <citation type="submission" date="2023-07" db="EMBL/GenBank/DDBJ databases">
        <title>Sequencing the genomes of 1000 actinobacteria strains.</title>
        <authorList>
            <person name="Klenk H.-P."/>
        </authorList>
    </citation>
    <scope>NUCLEOTIDE SEQUENCE [LARGE SCALE GENOMIC DNA]</scope>
    <source>
        <strain evidence="12 13">DSM 44711</strain>
    </source>
</reference>
<evidence type="ECO:0000256" key="7">
    <source>
        <dbReference type="ARBA" id="ARBA00023295"/>
    </source>
</evidence>
<dbReference type="SUPFAM" id="SSF51445">
    <property type="entry name" value="(Trans)glycosidases"/>
    <property type="match status" value="1"/>
</dbReference>
<evidence type="ECO:0000313" key="12">
    <source>
        <dbReference type="EMBL" id="MDR7325250.1"/>
    </source>
</evidence>
<comment type="similarity">
    <text evidence="8">Belongs to the glycosyl hydrolase 5 (cellulase A) family.</text>
</comment>
<dbReference type="RefSeq" id="WP_310419811.1">
    <property type="nucleotide sequence ID" value="NZ_JAVDYC010000001.1"/>
</dbReference>
<dbReference type="EC" id="3.2.1.78" evidence="3"/>
<evidence type="ECO:0000256" key="6">
    <source>
        <dbReference type="ARBA" id="ARBA00022801"/>
    </source>
</evidence>
<feature type="domain" description="Carbohydrate binding module xylan-binding" evidence="11">
    <location>
        <begin position="85"/>
        <end position="164"/>
    </location>
</feature>
<evidence type="ECO:0000256" key="5">
    <source>
        <dbReference type="ARBA" id="ARBA00022729"/>
    </source>
</evidence>
<dbReference type="Proteomes" id="UP001183629">
    <property type="component" value="Unassembled WGS sequence"/>
</dbReference>
<dbReference type="GO" id="GO:0016985">
    <property type="term" value="F:mannan endo-1,4-beta-mannosidase activity"/>
    <property type="evidence" value="ECO:0007669"/>
    <property type="project" value="TreeGrafter"/>
</dbReference>
<dbReference type="Pfam" id="PF16841">
    <property type="entry name" value="CBM60"/>
    <property type="match status" value="1"/>
</dbReference>
<dbReference type="Gene3D" id="3.20.20.80">
    <property type="entry name" value="Glycosidases"/>
    <property type="match status" value="2"/>
</dbReference>
<evidence type="ECO:0000259" key="10">
    <source>
        <dbReference type="Pfam" id="PF00150"/>
    </source>
</evidence>
<organism evidence="12 13">
    <name type="scientific">Catenuloplanes niger</name>
    <dbReference type="NCBI Taxonomy" id="587534"/>
    <lineage>
        <taxon>Bacteria</taxon>
        <taxon>Bacillati</taxon>
        <taxon>Actinomycetota</taxon>
        <taxon>Actinomycetes</taxon>
        <taxon>Micromonosporales</taxon>
        <taxon>Micromonosporaceae</taxon>
        <taxon>Catenuloplanes</taxon>
    </lineage>
</organism>
<keyword evidence="13" id="KW-1185">Reference proteome</keyword>
<proteinExistence type="inferred from homology"/>
<feature type="chain" id="PRO_5041919054" description="mannan endo-1,4-beta-mannosidase" evidence="9">
    <location>
        <begin position="36"/>
        <end position="405"/>
    </location>
</feature>
<keyword evidence="4" id="KW-0964">Secreted</keyword>
<feature type="signal peptide" evidence="9">
    <location>
        <begin position="1"/>
        <end position="35"/>
    </location>
</feature>
<dbReference type="InterPro" id="IPR017853">
    <property type="entry name" value="GH"/>
</dbReference>
<evidence type="ECO:0000256" key="1">
    <source>
        <dbReference type="ARBA" id="ARBA00001678"/>
    </source>
</evidence>
<feature type="domain" description="Glycoside hydrolase family 5" evidence="10">
    <location>
        <begin position="240"/>
        <end position="352"/>
    </location>
</feature>
<dbReference type="InterPro" id="IPR045053">
    <property type="entry name" value="MAN-like"/>
</dbReference>
<dbReference type="EMBL" id="JAVDYC010000001">
    <property type="protein sequence ID" value="MDR7325250.1"/>
    <property type="molecule type" value="Genomic_DNA"/>
</dbReference>
<dbReference type="PANTHER" id="PTHR31451:SF39">
    <property type="entry name" value="MANNAN ENDO-1,4-BETA-MANNOSIDASE 1"/>
    <property type="match status" value="1"/>
</dbReference>
<comment type="subcellular location">
    <subcellularLocation>
        <location evidence="2">Secreted</location>
    </subcellularLocation>
</comment>
<evidence type="ECO:0000256" key="2">
    <source>
        <dbReference type="ARBA" id="ARBA00004613"/>
    </source>
</evidence>
<protein>
    <recommendedName>
        <fullName evidence="3">mannan endo-1,4-beta-mannosidase</fullName>
        <ecNumber evidence="3">3.2.1.78</ecNumber>
    </recommendedName>
</protein>
<dbReference type="InterPro" id="IPR031768">
    <property type="entry name" value="CBM60_xylan-bd"/>
</dbReference>
<accession>A0AAE3ZV03</accession>
<evidence type="ECO:0000256" key="4">
    <source>
        <dbReference type="ARBA" id="ARBA00022525"/>
    </source>
</evidence>
<dbReference type="Gene3D" id="2.60.60.40">
    <property type="match status" value="1"/>
</dbReference>
<sequence>MIRPGSAARGLSARVAAFGVALLAAVVVPASGAHAATQFEAETLTVDPAYGSAYRDRAASGGWALAIWNNAAATGGFTAAAPFTTLSVSAMGGVCGSTDAAPRMEVAVDGTVVGRTAVTGAWRDYRWTGSWGAGSHSISFRFLNEYGDGGCDRFLEVDTYRIGGGPGFVTRSGSRLMLGGRPFTFAGLNAFGMSGCDNGGVPWTDAQLDSYFAQLAPNTVTRTWAFRPYGLPVLDRIVADAIIKAFFDEAAAAVKAADPNHLVATGTMYQAFYGTSDFAYLHAGPEVDIASIHEYEYDWQNSNAIVTGHLAPVLARMQSIGKPLIIGESGLRAAASGCRTTLTGRASVITQKLDAYLARPGVAGVNVWGVVLHDPVSAQDPCPLEGRLTDPMFAAIRAKQTALNG</sequence>
<evidence type="ECO:0000256" key="9">
    <source>
        <dbReference type="SAM" id="SignalP"/>
    </source>
</evidence>
<comment type="catalytic activity">
    <reaction evidence="1">
        <text>Random hydrolysis of (1-&gt;4)-beta-D-mannosidic linkages in mannans, galactomannans and glucomannans.</text>
        <dbReference type="EC" id="3.2.1.78"/>
    </reaction>
</comment>
<comment type="caution">
    <text evidence="12">The sequence shown here is derived from an EMBL/GenBank/DDBJ whole genome shotgun (WGS) entry which is preliminary data.</text>
</comment>
<dbReference type="InterPro" id="IPR001547">
    <property type="entry name" value="Glyco_hydro_5"/>
</dbReference>
<evidence type="ECO:0000256" key="3">
    <source>
        <dbReference type="ARBA" id="ARBA00012706"/>
    </source>
</evidence>
<keyword evidence="5 9" id="KW-0732">Signal</keyword>
<dbReference type="PANTHER" id="PTHR31451">
    <property type="match status" value="1"/>
</dbReference>
<evidence type="ECO:0000259" key="11">
    <source>
        <dbReference type="Pfam" id="PF16841"/>
    </source>
</evidence>
<gene>
    <name evidence="12" type="ORF">J2S44_005500</name>
</gene>
<keyword evidence="6 8" id="KW-0378">Hydrolase</keyword>
<keyword evidence="7 8" id="KW-0326">Glycosidase</keyword>
<evidence type="ECO:0000313" key="13">
    <source>
        <dbReference type="Proteomes" id="UP001183629"/>
    </source>
</evidence>
<dbReference type="AlphaFoldDB" id="A0AAE3ZV03"/>
<dbReference type="Pfam" id="PF00150">
    <property type="entry name" value="Cellulase"/>
    <property type="match status" value="1"/>
</dbReference>
<dbReference type="GO" id="GO:0005576">
    <property type="term" value="C:extracellular region"/>
    <property type="evidence" value="ECO:0007669"/>
    <property type="project" value="UniProtKB-SubCell"/>
</dbReference>
<evidence type="ECO:0000256" key="8">
    <source>
        <dbReference type="RuleBase" id="RU361153"/>
    </source>
</evidence>
<name>A0AAE3ZV03_9ACTN</name>
<dbReference type="GO" id="GO:0000272">
    <property type="term" value="P:polysaccharide catabolic process"/>
    <property type="evidence" value="ECO:0007669"/>
    <property type="project" value="InterPro"/>
</dbReference>